<evidence type="ECO:0000313" key="2">
    <source>
        <dbReference type="Proteomes" id="UP000193411"/>
    </source>
</evidence>
<name>A0A1Y2HXZ2_9FUNG</name>
<dbReference type="Proteomes" id="UP000193411">
    <property type="component" value="Unassembled WGS sequence"/>
</dbReference>
<protein>
    <submittedName>
        <fullName evidence="1">Uncharacterized protein</fullName>
    </submittedName>
</protein>
<dbReference type="AlphaFoldDB" id="A0A1Y2HXZ2"/>
<proteinExistence type="predicted"/>
<accession>A0A1Y2HXZ2</accession>
<dbReference type="EMBL" id="MCFL01000005">
    <property type="protein sequence ID" value="ORZ39497.1"/>
    <property type="molecule type" value="Genomic_DNA"/>
</dbReference>
<gene>
    <name evidence="1" type="ORF">BCR44DRAFT_39956</name>
</gene>
<reference evidence="1 2" key="1">
    <citation type="submission" date="2016-07" db="EMBL/GenBank/DDBJ databases">
        <title>Pervasive Adenine N6-methylation of Active Genes in Fungi.</title>
        <authorList>
            <consortium name="DOE Joint Genome Institute"/>
            <person name="Mondo S.J."/>
            <person name="Dannebaum R.O."/>
            <person name="Kuo R.C."/>
            <person name="Labutti K."/>
            <person name="Haridas S."/>
            <person name="Kuo A."/>
            <person name="Salamov A."/>
            <person name="Ahrendt S.R."/>
            <person name="Lipzen A."/>
            <person name="Sullivan W."/>
            <person name="Andreopoulos W.B."/>
            <person name="Clum A."/>
            <person name="Lindquist E."/>
            <person name="Daum C."/>
            <person name="Ramamoorthy G.K."/>
            <person name="Gryganskyi A."/>
            <person name="Culley D."/>
            <person name="Magnuson J.K."/>
            <person name="James T.Y."/>
            <person name="O'Malley M.A."/>
            <person name="Stajich J.E."/>
            <person name="Spatafora J.W."/>
            <person name="Visel A."/>
            <person name="Grigoriev I.V."/>
        </authorList>
    </citation>
    <scope>NUCLEOTIDE SEQUENCE [LARGE SCALE GENOMIC DNA]</scope>
    <source>
        <strain evidence="1 2">PL171</strain>
    </source>
</reference>
<keyword evidence="2" id="KW-1185">Reference proteome</keyword>
<comment type="caution">
    <text evidence="1">The sequence shown here is derived from an EMBL/GenBank/DDBJ whole genome shotgun (WGS) entry which is preliminary data.</text>
</comment>
<sequence>MIMAIKCFRFGCRLPPAKLESLFGVVAFSEGVDHLAVPLSISLLLDCQSSMLLRACARNLSNISTISRALLLQGMPLLGSAIPPALLLTFAAPFLGADVFCCITHDIRTRRRELRSLVYTLTPPLQVLVSTAEQLTTLSNRRISHLHDLIAFIDLEVSIAGHPLPSDLRSLVSKLQVIQPSTVPITGLLTAIQIAATPDVLASVIAGGVGNHPELKQLLDRFDLFFDEGKRNDLVAQLVQLFCSRATGDIERVHGPLDHRACLGHANPREKCPLWSPLRTLLVWYLVDRRIKGSVHDGRGTMCALDFISASFQQLGDRWCLSELDSLWGQLSLFLILLHGHSQQSRMVARSVFDVASLCAHHSSWLDNDLFFPDQGAVLPLSVPRLVFPSAVVQLEQLLGFKFGRNQLSLQTWSEHALAFLALNNRGSSSVHRELGMQDMLNDGAHNQNLTDSTSLCRSIFAFLAACYHVDAALRLFLEHHFRDLEWHLEKNHLTLVQDWREQFVNQVGHCMSIPF</sequence>
<organism evidence="1 2">
    <name type="scientific">Catenaria anguillulae PL171</name>
    <dbReference type="NCBI Taxonomy" id="765915"/>
    <lineage>
        <taxon>Eukaryota</taxon>
        <taxon>Fungi</taxon>
        <taxon>Fungi incertae sedis</taxon>
        <taxon>Blastocladiomycota</taxon>
        <taxon>Blastocladiomycetes</taxon>
        <taxon>Blastocladiales</taxon>
        <taxon>Catenariaceae</taxon>
        <taxon>Catenaria</taxon>
    </lineage>
</organism>
<evidence type="ECO:0000313" key="1">
    <source>
        <dbReference type="EMBL" id="ORZ39497.1"/>
    </source>
</evidence>